<dbReference type="PANTHER" id="PTHR42663">
    <property type="entry name" value="HYDROLASE C777.06C-RELATED-RELATED"/>
    <property type="match status" value="1"/>
</dbReference>
<evidence type="ECO:0000256" key="4">
    <source>
        <dbReference type="ARBA" id="ARBA00022448"/>
    </source>
</evidence>
<evidence type="ECO:0000313" key="9">
    <source>
        <dbReference type="Proteomes" id="UP000019140"/>
    </source>
</evidence>
<evidence type="ECO:0000256" key="6">
    <source>
        <dbReference type="HAMAP-Rule" id="MF_00653"/>
    </source>
</evidence>
<dbReference type="Proteomes" id="UP000019140">
    <property type="component" value="Unassembled WGS sequence"/>
</dbReference>
<evidence type="ECO:0000259" key="7">
    <source>
        <dbReference type="Pfam" id="PF12706"/>
    </source>
</evidence>
<sequence length="304" mass="33496">MRIHVLGSAAGGGFPQWNCNCYNCHGLRRGEIKATARTQSSIAISGDGVGWVLTNASPDIRTQLEAFPAMQPARAIRDTGITGIVLMDSQIDHTTGLLILREGQPLDIYCTDMVHQDLTTGNPLFNILGHYCGVNWHDIPLDEGDDFVVRGADQLRFHAVPLDSKAPPYSPHRHDPHLGDNIGMWIEDDRTEKRLFYAPGLGHVDDRIRAYLAHADCLLVDGTFWRDDELIQAGIVNKRARDMGHLAQSGPGGMISVLSDLERPRKILIHINNTNPILNEDSPERAALADAGIEVAYDGMDIEL</sequence>
<gene>
    <name evidence="6" type="primary">pqqB</name>
    <name evidence="8" type="ORF">ETSY2_14435</name>
</gene>
<dbReference type="InterPro" id="IPR001279">
    <property type="entry name" value="Metallo-B-lactamas"/>
</dbReference>
<proteinExistence type="inferred from homology"/>
<dbReference type="SUPFAM" id="SSF56281">
    <property type="entry name" value="Metallo-hydrolase/oxidoreductase"/>
    <property type="match status" value="1"/>
</dbReference>
<evidence type="ECO:0000313" key="8">
    <source>
        <dbReference type="EMBL" id="ETX06874.1"/>
    </source>
</evidence>
<dbReference type="Gene3D" id="3.60.15.10">
    <property type="entry name" value="Ribonuclease Z/Hydroxyacylglutathione hydrolase-like"/>
    <property type="match status" value="1"/>
</dbReference>
<reference evidence="8 9" key="1">
    <citation type="journal article" date="2014" name="Nature">
        <title>An environmental bacterial taxon with a large and distinct metabolic repertoire.</title>
        <authorList>
            <person name="Wilson M.C."/>
            <person name="Mori T."/>
            <person name="Ruckert C."/>
            <person name="Uria A.R."/>
            <person name="Helf M.J."/>
            <person name="Takada K."/>
            <person name="Gernert C."/>
            <person name="Steffens U.A."/>
            <person name="Heycke N."/>
            <person name="Schmitt S."/>
            <person name="Rinke C."/>
            <person name="Helfrich E.J."/>
            <person name="Brachmann A.O."/>
            <person name="Gurgui C."/>
            <person name="Wakimoto T."/>
            <person name="Kracht M."/>
            <person name="Crusemann M."/>
            <person name="Hentschel U."/>
            <person name="Abe I."/>
            <person name="Matsunaga S."/>
            <person name="Kalinowski J."/>
            <person name="Takeyama H."/>
            <person name="Piel J."/>
        </authorList>
    </citation>
    <scope>NUCLEOTIDE SEQUENCE [LARGE SCALE GENOMIC DNA]</scope>
    <source>
        <strain evidence="9">TSY2</strain>
    </source>
</reference>
<keyword evidence="5 6" id="KW-0884">PQQ biosynthesis</keyword>
<dbReference type="GO" id="GO:0018189">
    <property type="term" value="P:pyrroloquinoline quinone biosynthetic process"/>
    <property type="evidence" value="ECO:0007669"/>
    <property type="project" value="UniProtKB-UniRule"/>
</dbReference>
<comment type="similarity">
    <text evidence="2 6">Belongs to the PqqB family.</text>
</comment>
<dbReference type="HOGENOM" id="CLU_061120_0_0_7"/>
<evidence type="ECO:0000256" key="2">
    <source>
        <dbReference type="ARBA" id="ARBA00008481"/>
    </source>
</evidence>
<comment type="pathway">
    <text evidence="1 6">Cofactor biosynthesis; pyrroloquinoline quinone biosynthesis.</text>
</comment>
<dbReference type="NCBIfam" id="TIGR02108">
    <property type="entry name" value="PQQ_syn_pqqB"/>
    <property type="match status" value="1"/>
</dbReference>
<dbReference type="InterPro" id="IPR011842">
    <property type="entry name" value="PQQ_synth_PqqB"/>
</dbReference>
<dbReference type="InterPro" id="IPR036866">
    <property type="entry name" value="RibonucZ/Hydroxyglut_hydro"/>
</dbReference>
<comment type="function">
    <text evidence="6">May be involved in the transport of PQQ or its precursor to the periplasm.</text>
</comment>
<keyword evidence="9" id="KW-1185">Reference proteome</keyword>
<protein>
    <recommendedName>
        <fullName evidence="3 6">Coenzyme PQQ synthesis protein B</fullName>
    </recommendedName>
    <alternativeName>
        <fullName evidence="6">Pyrroloquinoline quinone biosynthesis protein B</fullName>
    </alternativeName>
</protein>
<accession>W4M949</accession>
<dbReference type="EMBL" id="AZHX01000580">
    <property type="protein sequence ID" value="ETX06874.1"/>
    <property type="molecule type" value="Genomic_DNA"/>
</dbReference>
<keyword evidence="4 6" id="KW-0813">Transport</keyword>
<dbReference type="PANTHER" id="PTHR42663:SF7">
    <property type="entry name" value="COENZYME PQQ SYNTHESIS PROTEIN B"/>
    <property type="match status" value="1"/>
</dbReference>
<evidence type="ECO:0000256" key="1">
    <source>
        <dbReference type="ARBA" id="ARBA00004886"/>
    </source>
</evidence>
<comment type="caution">
    <text evidence="8">The sequence shown here is derived from an EMBL/GenBank/DDBJ whole genome shotgun (WGS) entry which is preliminary data.</text>
</comment>
<feature type="domain" description="Metallo-beta-lactamase" evidence="7">
    <location>
        <begin position="51"/>
        <end position="271"/>
    </location>
</feature>
<dbReference type="HAMAP" id="MF_00653">
    <property type="entry name" value="PQQ_syn_PqqB"/>
    <property type="match status" value="1"/>
</dbReference>
<dbReference type="AlphaFoldDB" id="W4M949"/>
<evidence type="ECO:0000256" key="3">
    <source>
        <dbReference type="ARBA" id="ARBA00015084"/>
    </source>
</evidence>
<dbReference type="PATRIC" id="fig|1429439.4.peg.2462"/>
<organism evidence="8 9">
    <name type="scientific">Candidatus Entotheonella gemina</name>
    <dbReference type="NCBI Taxonomy" id="1429439"/>
    <lineage>
        <taxon>Bacteria</taxon>
        <taxon>Pseudomonadati</taxon>
        <taxon>Nitrospinota/Tectimicrobiota group</taxon>
        <taxon>Candidatus Tectimicrobiota</taxon>
        <taxon>Candidatus Entotheonellia</taxon>
        <taxon>Candidatus Entotheonellales</taxon>
        <taxon>Candidatus Entotheonellaceae</taxon>
        <taxon>Candidatus Entotheonella</taxon>
    </lineage>
</organism>
<dbReference type="Pfam" id="PF12706">
    <property type="entry name" value="Lactamase_B_2"/>
    <property type="match status" value="1"/>
</dbReference>
<dbReference type="UniPathway" id="UPA00539"/>
<name>W4M949_9BACT</name>
<dbReference type="CDD" id="cd16274">
    <property type="entry name" value="PQQB-like_MBL-fold"/>
    <property type="match status" value="1"/>
</dbReference>
<evidence type="ECO:0000256" key="5">
    <source>
        <dbReference type="ARBA" id="ARBA00022905"/>
    </source>
</evidence>